<dbReference type="RefSeq" id="WP_190116136.1">
    <property type="nucleotide sequence ID" value="NZ_BMVR01000005.1"/>
</dbReference>
<evidence type="ECO:0000256" key="4">
    <source>
        <dbReference type="ARBA" id="ARBA00023163"/>
    </source>
</evidence>
<dbReference type="Gene3D" id="3.40.190.10">
    <property type="entry name" value="Periplasmic binding protein-like II"/>
    <property type="match status" value="2"/>
</dbReference>
<keyword evidence="7" id="KW-1185">Reference proteome</keyword>
<organism evidence="6 7">
    <name type="scientific">Streptomyces flavofungini</name>
    <dbReference type="NCBI Taxonomy" id="68200"/>
    <lineage>
        <taxon>Bacteria</taxon>
        <taxon>Bacillati</taxon>
        <taxon>Actinomycetota</taxon>
        <taxon>Actinomycetes</taxon>
        <taxon>Kitasatosporales</taxon>
        <taxon>Streptomycetaceae</taxon>
        <taxon>Streptomyces</taxon>
    </lineage>
</organism>
<evidence type="ECO:0000256" key="1">
    <source>
        <dbReference type="ARBA" id="ARBA00009437"/>
    </source>
</evidence>
<reference evidence="6 7" key="1">
    <citation type="submission" date="2020-12" db="EMBL/GenBank/DDBJ databases">
        <title>Streptomyces typhae sp. nov., a novel endophytic actinomycete isolated from the root of cattail pollen (Typha angustifolia L.).</title>
        <authorList>
            <person name="Peng C."/>
            <person name="Liu C."/>
        </authorList>
    </citation>
    <scope>NUCLEOTIDE SEQUENCE [LARGE SCALE GENOMIC DNA]</scope>
    <source>
        <strain evidence="6 7">JCM 4753</strain>
    </source>
</reference>
<keyword evidence="4" id="KW-0804">Transcription</keyword>
<dbReference type="SUPFAM" id="SSF46785">
    <property type="entry name" value="Winged helix' DNA-binding domain"/>
    <property type="match status" value="1"/>
</dbReference>
<dbReference type="PRINTS" id="PR00039">
    <property type="entry name" value="HTHLYSR"/>
</dbReference>
<dbReference type="Pfam" id="PF00126">
    <property type="entry name" value="HTH_1"/>
    <property type="match status" value="1"/>
</dbReference>
<evidence type="ECO:0000313" key="6">
    <source>
        <dbReference type="EMBL" id="MBJ3806806.1"/>
    </source>
</evidence>
<sequence length="293" mass="31488">MVELETRELEYFVAVADELHFGRAADRLSIAQPALSKAIRRVESRLGVRLFDRSSRHVALTPAGAALLEHGRHALNAVGAAVRHARRAGDADARLRLVLKPGGDAHLLSGMLAAYADRPDARRVDILFSGATDRVDHLRDGRADVALLYVPFDDLDGLAHETLHVEGRVAVLPAGHRLAGRDELRLADLEGETLPRWKGVRDDGSGWETGGLGPDADARRPEVADVTQMIHLITLGRMIAVLPRSLVEPVPAGIVCVPVTDASPSTLVIAWSERDRRPLVASFVAAAVAASTA</sequence>
<dbReference type="InterPro" id="IPR036388">
    <property type="entry name" value="WH-like_DNA-bd_sf"/>
</dbReference>
<comment type="caution">
    <text evidence="6">The sequence shown here is derived from an EMBL/GenBank/DDBJ whole genome shotgun (WGS) entry which is preliminary data.</text>
</comment>
<dbReference type="Gene3D" id="1.10.10.10">
    <property type="entry name" value="Winged helix-like DNA-binding domain superfamily/Winged helix DNA-binding domain"/>
    <property type="match status" value="1"/>
</dbReference>
<comment type="similarity">
    <text evidence="1">Belongs to the LysR transcriptional regulatory family.</text>
</comment>
<accession>A0ABS0X173</accession>
<dbReference type="SUPFAM" id="SSF53850">
    <property type="entry name" value="Periplasmic binding protein-like II"/>
    <property type="match status" value="1"/>
</dbReference>
<proteinExistence type="inferred from homology"/>
<gene>
    <name evidence="6" type="ORF">JGB26_06680</name>
</gene>
<dbReference type="Pfam" id="PF03466">
    <property type="entry name" value="LysR_substrate"/>
    <property type="match status" value="1"/>
</dbReference>
<dbReference type="EMBL" id="JAEKOZ010000003">
    <property type="protein sequence ID" value="MBJ3806806.1"/>
    <property type="molecule type" value="Genomic_DNA"/>
</dbReference>
<feature type="domain" description="HTH lysR-type" evidence="5">
    <location>
        <begin position="4"/>
        <end position="61"/>
    </location>
</feature>
<dbReference type="PROSITE" id="PS50931">
    <property type="entry name" value="HTH_LYSR"/>
    <property type="match status" value="1"/>
</dbReference>
<keyword evidence="3" id="KW-0238">DNA-binding</keyword>
<protein>
    <submittedName>
        <fullName evidence="6">LysR family transcriptional regulator</fullName>
    </submittedName>
</protein>
<evidence type="ECO:0000313" key="7">
    <source>
        <dbReference type="Proteomes" id="UP000634780"/>
    </source>
</evidence>
<name>A0ABS0X173_9ACTN</name>
<dbReference type="PANTHER" id="PTHR30346:SF0">
    <property type="entry name" value="HCA OPERON TRANSCRIPTIONAL ACTIVATOR HCAR"/>
    <property type="match status" value="1"/>
</dbReference>
<dbReference type="InterPro" id="IPR005119">
    <property type="entry name" value="LysR_subst-bd"/>
</dbReference>
<dbReference type="PANTHER" id="PTHR30346">
    <property type="entry name" value="TRANSCRIPTIONAL DUAL REGULATOR HCAR-RELATED"/>
    <property type="match status" value="1"/>
</dbReference>
<evidence type="ECO:0000256" key="2">
    <source>
        <dbReference type="ARBA" id="ARBA00023015"/>
    </source>
</evidence>
<keyword evidence="2" id="KW-0805">Transcription regulation</keyword>
<evidence type="ECO:0000259" key="5">
    <source>
        <dbReference type="PROSITE" id="PS50931"/>
    </source>
</evidence>
<dbReference type="InterPro" id="IPR036390">
    <property type="entry name" value="WH_DNA-bd_sf"/>
</dbReference>
<evidence type="ECO:0000256" key="3">
    <source>
        <dbReference type="ARBA" id="ARBA00023125"/>
    </source>
</evidence>
<dbReference type="Proteomes" id="UP000634780">
    <property type="component" value="Unassembled WGS sequence"/>
</dbReference>
<dbReference type="InterPro" id="IPR000847">
    <property type="entry name" value="LysR_HTH_N"/>
</dbReference>